<dbReference type="SUPFAM" id="SSF48371">
    <property type="entry name" value="ARM repeat"/>
    <property type="match status" value="1"/>
</dbReference>
<keyword evidence="2" id="KW-0853">WD repeat</keyword>
<dbReference type="PANTHER" id="PTHR12848">
    <property type="entry name" value="REGULATORY-ASSOCIATED PROTEIN OF MTOR"/>
    <property type="match status" value="1"/>
</dbReference>
<feature type="compositionally biased region" description="Basic and acidic residues" evidence="4">
    <location>
        <begin position="1184"/>
        <end position="1195"/>
    </location>
</feature>
<dbReference type="PANTHER" id="PTHR12848:SF16">
    <property type="entry name" value="REGULATORY-ASSOCIATED PROTEIN OF MTOR"/>
    <property type="match status" value="1"/>
</dbReference>
<dbReference type="InterPro" id="IPR029347">
    <property type="entry name" value="Raptor_N"/>
</dbReference>
<dbReference type="GO" id="GO:0005737">
    <property type="term" value="C:cytoplasm"/>
    <property type="evidence" value="ECO:0007669"/>
    <property type="project" value="TreeGrafter"/>
</dbReference>
<dbReference type="GO" id="GO:0010506">
    <property type="term" value="P:regulation of autophagy"/>
    <property type="evidence" value="ECO:0007669"/>
    <property type="project" value="TreeGrafter"/>
</dbReference>
<evidence type="ECO:0000256" key="3">
    <source>
        <dbReference type="ARBA" id="ARBA00022737"/>
    </source>
</evidence>
<feature type="compositionally biased region" description="Low complexity" evidence="4">
    <location>
        <begin position="1293"/>
        <end position="1316"/>
    </location>
</feature>
<organism evidence="6 7">
    <name type="scientific">Furculomyces boomerangus</name>
    <dbReference type="NCBI Taxonomy" id="61424"/>
    <lineage>
        <taxon>Eukaryota</taxon>
        <taxon>Fungi</taxon>
        <taxon>Fungi incertae sedis</taxon>
        <taxon>Zoopagomycota</taxon>
        <taxon>Kickxellomycotina</taxon>
        <taxon>Harpellomycetes</taxon>
        <taxon>Harpellales</taxon>
        <taxon>Harpellaceae</taxon>
        <taxon>Furculomyces</taxon>
    </lineage>
</organism>
<evidence type="ECO:0000256" key="4">
    <source>
        <dbReference type="SAM" id="MobiDB-lite"/>
    </source>
</evidence>
<dbReference type="Gene3D" id="1.25.10.10">
    <property type="entry name" value="Leucine-rich Repeat Variant"/>
    <property type="match status" value="1"/>
</dbReference>
<feature type="compositionally biased region" description="Basic and acidic residues" evidence="4">
    <location>
        <begin position="88"/>
        <end position="113"/>
    </location>
</feature>
<dbReference type="InterPro" id="IPR015943">
    <property type="entry name" value="WD40/YVTN_repeat-like_dom_sf"/>
</dbReference>
<feature type="region of interest" description="Disordered" evidence="4">
    <location>
        <begin position="1180"/>
        <end position="1345"/>
    </location>
</feature>
<dbReference type="OrthoDB" id="10262360at2759"/>
<dbReference type="SMART" id="SM00320">
    <property type="entry name" value="WD40"/>
    <property type="match status" value="5"/>
</dbReference>
<dbReference type="SUPFAM" id="SSF50978">
    <property type="entry name" value="WD40 repeat-like"/>
    <property type="match status" value="1"/>
</dbReference>
<comment type="caution">
    <text evidence="6">The sequence shown here is derived from an EMBL/GenBank/DDBJ whole genome shotgun (WGS) entry which is preliminary data.</text>
</comment>
<dbReference type="Proteomes" id="UP000245699">
    <property type="component" value="Unassembled WGS sequence"/>
</dbReference>
<feature type="compositionally biased region" description="Polar residues" evidence="4">
    <location>
        <begin position="943"/>
        <end position="960"/>
    </location>
</feature>
<proteinExistence type="inferred from homology"/>
<dbReference type="GO" id="GO:0031931">
    <property type="term" value="C:TORC1 complex"/>
    <property type="evidence" value="ECO:0007669"/>
    <property type="project" value="InterPro"/>
</dbReference>
<feature type="region of interest" description="Disordered" evidence="4">
    <location>
        <begin position="1576"/>
        <end position="1614"/>
    </location>
</feature>
<accession>A0A2T9Y9G9</accession>
<feature type="region of interest" description="Disordered" evidence="4">
    <location>
        <begin position="638"/>
        <end position="735"/>
    </location>
</feature>
<feature type="region of interest" description="Disordered" evidence="4">
    <location>
        <begin position="2057"/>
        <end position="2083"/>
    </location>
</feature>
<feature type="compositionally biased region" description="Polar residues" evidence="4">
    <location>
        <begin position="1196"/>
        <end position="1222"/>
    </location>
</feature>
<dbReference type="STRING" id="61424.A0A2T9Y9G9"/>
<dbReference type="GO" id="GO:0030674">
    <property type="term" value="F:protein-macromolecule adaptor activity"/>
    <property type="evidence" value="ECO:0007669"/>
    <property type="project" value="TreeGrafter"/>
</dbReference>
<dbReference type="InterPro" id="IPR011989">
    <property type="entry name" value="ARM-like"/>
</dbReference>
<gene>
    <name evidence="6" type="ORF">BB559_005285</name>
</gene>
<feature type="compositionally biased region" description="Low complexity" evidence="4">
    <location>
        <begin position="961"/>
        <end position="973"/>
    </location>
</feature>
<dbReference type="Gene3D" id="2.130.10.10">
    <property type="entry name" value="YVTN repeat-like/Quinoprotein amine dehydrogenase"/>
    <property type="match status" value="2"/>
</dbReference>
<dbReference type="GO" id="GO:0071230">
    <property type="term" value="P:cellular response to amino acid stimulus"/>
    <property type="evidence" value="ECO:0007669"/>
    <property type="project" value="TreeGrafter"/>
</dbReference>
<dbReference type="GO" id="GO:0031929">
    <property type="term" value="P:TOR signaling"/>
    <property type="evidence" value="ECO:0007669"/>
    <property type="project" value="InterPro"/>
</dbReference>
<feature type="compositionally biased region" description="Basic and acidic residues" evidence="4">
    <location>
        <begin position="638"/>
        <end position="657"/>
    </location>
</feature>
<evidence type="ECO:0000256" key="2">
    <source>
        <dbReference type="ARBA" id="ARBA00022574"/>
    </source>
</evidence>
<dbReference type="InterPro" id="IPR036322">
    <property type="entry name" value="WD40_repeat_dom_sf"/>
</dbReference>
<feature type="compositionally biased region" description="Low complexity" evidence="4">
    <location>
        <begin position="2068"/>
        <end position="2077"/>
    </location>
</feature>
<comment type="similarity">
    <text evidence="1">Belongs to the WD repeat RAPTOR family.</text>
</comment>
<evidence type="ECO:0000313" key="7">
    <source>
        <dbReference type="Proteomes" id="UP000245699"/>
    </source>
</evidence>
<evidence type="ECO:0000259" key="5">
    <source>
        <dbReference type="SMART" id="SM01302"/>
    </source>
</evidence>
<feature type="domain" description="Raptor N-terminal CASPase-like" evidence="5">
    <location>
        <begin position="42"/>
        <end position="220"/>
    </location>
</feature>
<dbReference type="GO" id="GO:0030307">
    <property type="term" value="P:positive regulation of cell growth"/>
    <property type="evidence" value="ECO:0007669"/>
    <property type="project" value="TreeGrafter"/>
</dbReference>
<dbReference type="SMART" id="SM01302">
    <property type="entry name" value="Raptor_N"/>
    <property type="match status" value="1"/>
</dbReference>
<feature type="compositionally biased region" description="Polar residues" evidence="4">
    <location>
        <begin position="2015"/>
        <end position="2025"/>
    </location>
</feature>
<dbReference type="Pfam" id="PF14538">
    <property type="entry name" value="Raptor_N"/>
    <property type="match status" value="1"/>
</dbReference>
<dbReference type="PRINTS" id="PR01547">
    <property type="entry name" value="YEAST176DUF"/>
</dbReference>
<dbReference type="GO" id="GO:0009267">
    <property type="term" value="P:cellular response to starvation"/>
    <property type="evidence" value="ECO:0007669"/>
    <property type="project" value="TreeGrafter"/>
</dbReference>
<feature type="compositionally biased region" description="Polar residues" evidence="4">
    <location>
        <begin position="705"/>
        <end position="714"/>
    </location>
</feature>
<reference evidence="6 7" key="1">
    <citation type="journal article" date="2018" name="MBio">
        <title>Comparative Genomics Reveals the Core Gene Toolbox for the Fungus-Insect Symbiosis.</title>
        <authorList>
            <person name="Wang Y."/>
            <person name="Stata M."/>
            <person name="Wang W."/>
            <person name="Stajich J.E."/>
            <person name="White M.M."/>
            <person name="Moncalvo J.M."/>
        </authorList>
    </citation>
    <scope>NUCLEOTIDE SEQUENCE [LARGE SCALE GENOMIC DNA]</scope>
    <source>
        <strain evidence="6 7">AUS-77-4</strain>
    </source>
</reference>
<keyword evidence="3" id="KW-0677">Repeat</keyword>
<feature type="compositionally biased region" description="Polar residues" evidence="4">
    <location>
        <begin position="1269"/>
        <end position="1281"/>
    </location>
</feature>
<feature type="compositionally biased region" description="Polar residues" evidence="4">
    <location>
        <begin position="1598"/>
        <end position="1614"/>
    </location>
</feature>
<sequence length="2119" mass="237710">MTKNNSTKKKTEHLINLNSIYTQPRSLELAHLQIGEWRSQEKSRTHSGIIALCLNIGTDPPDLIRPADAPVIEAGINPNIDVEEIEESETRYTSKGNQNHEQKSSSKPKSPIERIGKNLQNHYQELSKITRFRLSLDPVYEDLKRMCQMTRQDLRDERLLFHYNGHGVPKPTPSGDIWVFNKSFSQYLPLSAIDLSNWTSSPTIYVWDTSNSEYIINAFLKASKLKETEAIRIYKQREERRREAMNREGYRGSSANLDIQIPNFKHLFSQDIHLGATKAGEKIPLNPGIPTDLFSMCLINPIETAIKFRAMQKGGELKKIFDSGYKLPGAPSQRRSPLGELSWIFTSITDTIAWNVLPRDMFRQLFRQDVAVASLCRNFILADRIMRYYGCHPVSHPKFPQTHLHKQWETWDLELDNCLQQIPKLMKMANREDHSDTEDNEHLIPTNYHNPSFEYEYVQSNYFLNQLDAFDLWLRHGKSIVISHLSDVSILSPSSVEMEIDGRRVGGIRSLTLGAPPGLEPPQELPVILQVLLSQTYRFNSLALLRNFLLLGPWAVDLAYAIGISPFIVRLLASSTNQITVLLILIWAKLVAGDTSCLHELTKSDGYRYFINYLGQAAREATNFHWELEKINSLIEKSKSNSKEKEEQKSKLDKNQTDQKLNPDISITRDSPENNINGSDENRSPSSQNKYIDYDSDDSQHEITGENTSDNELNSAPFLPADNENEESNKHQDSKNSILYDTKNLNTVSTSACFVLCMFCRLNRDFQELVFKDEAVNYLYAHLQRPDDGTIELSQLKVWAMFTLSALIGNSSDAKWLAITYRQCIVNAKKEAVFNLQLKDINLGDGGQYYNPNDPALKARIEEEIEASIDTRDISELLIPMAFHREQRVRAAAVHTIGSLLKGLQNLIPSRTGGIEEDFMIEKLFDLDPKMVYKNQHSKSEQEQSYEQNSRHSQSQNKEFSTNTNNIDSNRNNFANNDPSFLKSGSNTSEFDIVITKVRQTENMLWETIMNLALDGSAAVRREVVNVIGNSICVDYTLEMVRAIAVVTIDECGGDSSLVREMIESENKYIKEKNGNREYGQYVPLIWAIKMYKTLLGLSTDPHLDVMQTAMRVVDVLFLVYSRSCYYMLIPNNSLGNHIINWSTNTPLSGISPPSLSTRAFVLRDNSSIFSITPILNRQSMDNPDEHKIKRHDSFKTSTDAANELSTSNNRNELSKSSSYSNIHERRKSILGDNKNVAKNNHSNFDSQNEPSWTRKDEKTNSTREKYKQTSNSKKTFNLGNGTDESSTDENSSEQSNISDGSNTDNENYSYNYNNSGRTGNFKTDKSNGGSSSKTKKKHQGKSKLEMEQQIKRNMIIKGITKVQNAWINYARKELVSKICMSQILDWEGAYILESDLVQNTIPETSNKAIIDSEKEKTIQSLIASSSSYREKNYNKKWTTKTELVPPTLSPGPTKMAFHPINPHIIVSSQKNTIHVYDYKTKSLVSRYESTNSTSEIYAPIKSLHLVNPNSSTLLMTVSDDGVARVYNSYAPTLSLGDFEQHQNLLSSGNFNLAEFSSPSPELIVAFRAIPYSQPKKFTTNTHPKSNSSTRKQYKGISPNQTKSSQGPGSMRNNASSYIQNQFVGCGVVTDFNQRTGKLYSGADSHQFINIWNLETEQMISNIPTRSVVGGITSIVASSNGNLVVAGNSMGVVRMYDTRVANSESVVNVYRDHTPSTIQSCSFMGSFKNRLYTASMNGKIVVWDVRNNKRLNSFSNYTPNGTDTVLRNLVVQEKSTFFATNSNSGLNIYSDDGNNLGHFSTLPTTNNQEQGSIFASIKSNFSLFNSGPNYKGTRLGPSLGSADSKSTLHSGTITSSGLGNSGYSTNIYDRVNNDDSVSELVKNSPTLEALNLSTYTNSLSNILGNSSFLSVVDNVRTLGLGYNLSFSDFHKRGNGSVSDGIFALSPSFGYKQSYSEFAGSLESAEFIRPLDMVIDTSEILDHSRFSSDTHNQQKYRRDSFGSARSGDPHMDRSQSQRGNIPTNDSKSNLYQGDLYLSAFQGQSSNFKSGSLSPIGISKSNTSIGQGGSTSSPHGTSSFNQKRSLPSIDNNSISCTAFHPYLPLVGAGLEDGSILFYSSI</sequence>
<dbReference type="InterPro" id="IPR001680">
    <property type="entry name" value="WD40_rpt"/>
</dbReference>
<keyword evidence="7" id="KW-1185">Reference proteome</keyword>
<feature type="compositionally biased region" description="Polar residues" evidence="4">
    <location>
        <begin position="1237"/>
        <end position="1252"/>
    </location>
</feature>
<dbReference type="InterPro" id="IPR016024">
    <property type="entry name" value="ARM-type_fold"/>
</dbReference>
<protein>
    <recommendedName>
        <fullName evidence="5">Raptor N-terminal CASPase-like domain-containing protein</fullName>
    </recommendedName>
</protein>
<name>A0A2T9Y9G9_9FUNG</name>
<feature type="compositionally biased region" description="Basic and acidic residues" evidence="4">
    <location>
        <begin position="1253"/>
        <end position="1268"/>
    </location>
</feature>
<feature type="compositionally biased region" description="Polar residues" evidence="4">
    <location>
        <begin position="1576"/>
        <end position="1591"/>
    </location>
</feature>
<feature type="compositionally biased region" description="Polar residues" evidence="4">
    <location>
        <begin position="673"/>
        <end position="690"/>
    </location>
</feature>
<evidence type="ECO:0000313" key="6">
    <source>
        <dbReference type="EMBL" id="PVU88975.1"/>
    </source>
</evidence>
<dbReference type="EMBL" id="MBFT01000587">
    <property type="protein sequence ID" value="PVU88975.1"/>
    <property type="molecule type" value="Genomic_DNA"/>
</dbReference>
<feature type="region of interest" description="Disordered" evidence="4">
    <location>
        <begin position="935"/>
        <end position="979"/>
    </location>
</feature>
<evidence type="ECO:0000256" key="1">
    <source>
        <dbReference type="ARBA" id="ARBA00009257"/>
    </source>
</evidence>
<feature type="region of interest" description="Disordered" evidence="4">
    <location>
        <begin position="1984"/>
        <end position="2025"/>
    </location>
</feature>
<dbReference type="InterPro" id="IPR004083">
    <property type="entry name" value="Raptor"/>
</dbReference>
<feature type="region of interest" description="Disordered" evidence="4">
    <location>
        <begin position="80"/>
        <end position="113"/>
    </location>
</feature>